<feature type="domain" description="F-box" evidence="1">
    <location>
        <begin position="4"/>
        <end position="45"/>
    </location>
</feature>
<dbReference type="CDD" id="cd09917">
    <property type="entry name" value="F-box_SF"/>
    <property type="match status" value="1"/>
</dbReference>
<dbReference type="InParanoid" id="A0A1Y1Y198"/>
<dbReference type="Gene3D" id="3.80.10.10">
    <property type="entry name" value="Ribonuclease Inhibitor"/>
    <property type="match status" value="1"/>
</dbReference>
<sequence>MQSLLALSQEIVDHVCQSLSLPDIIHLALTSRQLYLAVSGSSCWNKVRLTIPQFQVTVSPLSPEYQCSQIDASLAQAFRRGLLANAAPRIRELSFDNTEVTPRCLDVVFEKCTQLRSLSLLHCPQIDIVGLVSFFQKSRAKKRTTLPELHTLRFFGHPTEGEVRRRYAGYVSWLLPALRNALVRYTGNPHFHLDILSEHQSSPALYCRNCGEGRCQECYAGYSIRPIWCDTCQAYENICDHCVPPPVQHYGCLKSS</sequence>
<evidence type="ECO:0000313" key="2">
    <source>
        <dbReference type="EMBL" id="ORX91748.1"/>
    </source>
</evidence>
<dbReference type="OrthoDB" id="2351612at2759"/>
<evidence type="ECO:0000259" key="1">
    <source>
        <dbReference type="Pfam" id="PF00646"/>
    </source>
</evidence>
<dbReference type="Proteomes" id="UP000193498">
    <property type="component" value="Unassembled WGS sequence"/>
</dbReference>
<reference evidence="2 3" key="1">
    <citation type="submission" date="2016-07" db="EMBL/GenBank/DDBJ databases">
        <title>Pervasive Adenine N6-methylation of Active Genes in Fungi.</title>
        <authorList>
            <consortium name="DOE Joint Genome Institute"/>
            <person name="Mondo S.J."/>
            <person name="Dannebaum R.O."/>
            <person name="Kuo R.C."/>
            <person name="Labutti K."/>
            <person name="Haridas S."/>
            <person name="Kuo A."/>
            <person name="Salamov A."/>
            <person name="Ahrendt S.R."/>
            <person name="Lipzen A."/>
            <person name="Sullivan W."/>
            <person name="Andreopoulos W.B."/>
            <person name="Clum A."/>
            <person name="Lindquist E."/>
            <person name="Daum C."/>
            <person name="Ramamoorthy G.K."/>
            <person name="Gryganskyi A."/>
            <person name="Culley D."/>
            <person name="Magnuson J.K."/>
            <person name="James T.Y."/>
            <person name="O'Malley M.A."/>
            <person name="Stajich J.E."/>
            <person name="Spatafora J.W."/>
            <person name="Visel A."/>
            <person name="Grigoriev I.V."/>
        </authorList>
    </citation>
    <scope>NUCLEOTIDE SEQUENCE [LARGE SCALE GENOMIC DNA]</scope>
    <source>
        <strain evidence="2 3">CBS 931.73</strain>
    </source>
</reference>
<dbReference type="InterPro" id="IPR001810">
    <property type="entry name" value="F-box_dom"/>
</dbReference>
<gene>
    <name evidence="2" type="ORF">K493DRAFT_317068</name>
</gene>
<comment type="caution">
    <text evidence="2">The sequence shown here is derived from an EMBL/GenBank/DDBJ whole genome shotgun (WGS) entry which is preliminary data.</text>
</comment>
<name>A0A1Y1Y198_9FUNG</name>
<dbReference type="EMBL" id="MCFE01000309">
    <property type="protein sequence ID" value="ORX91748.1"/>
    <property type="molecule type" value="Genomic_DNA"/>
</dbReference>
<dbReference type="SUPFAM" id="SSF81383">
    <property type="entry name" value="F-box domain"/>
    <property type="match status" value="1"/>
</dbReference>
<keyword evidence="3" id="KW-1185">Reference proteome</keyword>
<organism evidence="2 3">
    <name type="scientific">Basidiobolus meristosporus CBS 931.73</name>
    <dbReference type="NCBI Taxonomy" id="1314790"/>
    <lineage>
        <taxon>Eukaryota</taxon>
        <taxon>Fungi</taxon>
        <taxon>Fungi incertae sedis</taxon>
        <taxon>Zoopagomycota</taxon>
        <taxon>Entomophthoromycotina</taxon>
        <taxon>Basidiobolomycetes</taxon>
        <taxon>Basidiobolales</taxon>
        <taxon>Basidiobolaceae</taxon>
        <taxon>Basidiobolus</taxon>
    </lineage>
</organism>
<evidence type="ECO:0000313" key="3">
    <source>
        <dbReference type="Proteomes" id="UP000193498"/>
    </source>
</evidence>
<proteinExistence type="predicted"/>
<dbReference type="AlphaFoldDB" id="A0A1Y1Y198"/>
<dbReference type="InterPro" id="IPR036047">
    <property type="entry name" value="F-box-like_dom_sf"/>
</dbReference>
<protein>
    <recommendedName>
        <fullName evidence="1">F-box domain-containing protein</fullName>
    </recommendedName>
</protein>
<accession>A0A1Y1Y198</accession>
<dbReference type="Pfam" id="PF00646">
    <property type="entry name" value="F-box"/>
    <property type="match status" value="1"/>
</dbReference>
<dbReference type="InterPro" id="IPR032675">
    <property type="entry name" value="LRR_dom_sf"/>
</dbReference>
<dbReference type="SUPFAM" id="SSF52047">
    <property type="entry name" value="RNI-like"/>
    <property type="match status" value="1"/>
</dbReference>